<sequence length="168" mass="17721">MCAATVVAVCAFGSVVRADPKIVTSPPCMGTSGCLRFSPTNPPNVIAEFVFNAPKGGGTAQVSVDGVMQCVNLNGSTGANFGVVDLLAQIVRDNSAPNPSGLGGQHFAMRIPPAGGTEYSIPVNLATRRVVKLDAGKQKFRYKMAIQRMDEATYCDVFNIYMSVVFVP</sequence>
<dbReference type="EMBL" id="QFPN01000002">
    <property type="protein sequence ID" value="PZQ17950.1"/>
    <property type="molecule type" value="Genomic_DNA"/>
</dbReference>
<organism evidence="1 2">
    <name type="scientific">Ancylobacter novellus</name>
    <name type="common">Thiobacillus novellus</name>
    <dbReference type="NCBI Taxonomy" id="921"/>
    <lineage>
        <taxon>Bacteria</taxon>
        <taxon>Pseudomonadati</taxon>
        <taxon>Pseudomonadota</taxon>
        <taxon>Alphaproteobacteria</taxon>
        <taxon>Hyphomicrobiales</taxon>
        <taxon>Xanthobacteraceae</taxon>
        <taxon>Ancylobacter</taxon>
    </lineage>
</organism>
<dbReference type="AlphaFoldDB" id="A0A2W5MWA3"/>
<comment type="caution">
    <text evidence="1">The sequence shown here is derived from an EMBL/GenBank/DDBJ whole genome shotgun (WGS) entry which is preliminary data.</text>
</comment>
<evidence type="ECO:0000313" key="2">
    <source>
        <dbReference type="Proteomes" id="UP000249577"/>
    </source>
</evidence>
<dbReference type="Proteomes" id="UP000249577">
    <property type="component" value="Unassembled WGS sequence"/>
</dbReference>
<proteinExistence type="predicted"/>
<gene>
    <name evidence="1" type="ORF">DI565_04305</name>
</gene>
<evidence type="ECO:0000313" key="1">
    <source>
        <dbReference type="EMBL" id="PZQ17950.1"/>
    </source>
</evidence>
<name>A0A2W5MWA3_ANCNO</name>
<protein>
    <submittedName>
        <fullName evidence="1">Uncharacterized protein</fullName>
    </submittedName>
</protein>
<reference evidence="1 2" key="1">
    <citation type="submission" date="2017-08" db="EMBL/GenBank/DDBJ databases">
        <title>Infants hospitalized years apart are colonized by the same room-sourced microbial strains.</title>
        <authorList>
            <person name="Brooks B."/>
            <person name="Olm M.R."/>
            <person name="Firek B.A."/>
            <person name="Baker R."/>
            <person name="Thomas B.C."/>
            <person name="Morowitz M.J."/>
            <person name="Banfield J.F."/>
        </authorList>
    </citation>
    <scope>NUCLEOTIDE SEQUENCE [LARGE SCALE GENOMIC DNA]</scope>
    <source>
        <strain evidence="1">S2_005_003_R2_43</strain>
    </source>
</reference>
<accession>A0A2W5MWA3</accession>